<dbReference type="eggNOG" id="COG1683">
    <property type="taxonomic scope" value="Bacteria"/>
</dbReference>
<organism evidence="2 3">
    <name type="scientific">Desulfocurvibacter africanus subsp. africanus str. Walvis Bay</name>
    <dbReference type="NCBI Taxonomy" id="690850"/>
    <lineage>
        <taxon>Bacteria</taxon>
        <taxon>Pseudomonadati</taxon>
        <taxon>Thermodesulfobacteriota</taxon>
        <taxon>Desulfovibrionia</taxon>
        <taxon>Desulfovibrionales</taxon>
        <taxon>Desulfovibrionaceae</taxon>
        <taxon>Desulfocurvibacter</taxon>
    </lineage>
</organism>
<evidence type="ECO:0000313" key="2">
    <source>
        <dbReference type="EMBL" id="EGJ51558.1"/>
    </source>
</evidence>
<dbReference type="PANTHER" id="PTHR30087:SF0">
    <property type="entry name" value="INNER MEMBRANE PROTEIN"/>
    <property type="match status" value="1"/>
</dbReference>
<dbReference type="Pfam" id="PF08349">
    <property type="entry name" value="DUF1722"/>
    <property type="match status" value="1"/>
</dbReference>
<sequence>MSSERMHVGISACLLGHKVRYDGGHQLDQYIARTLGRYMDFVHVCPEVECGLPIPREALRLVGDPAMPRLVTRESRVDHTERMRAWAERKVEELSREELSGFIFKSRSPSSGMERVKVYPEGGGQPVLKGAGIFPRLFMERFPLLPVEDDGRLHDPALRENFIERLFVMHAWQSFQASSPSLGGLVSFHTKLKLQLMAHSRKHYDELGRLVAHGKELALPELLARYARTLMEGLKIRATPRKHANVLQHILGHFKKELAPDEKQEALELIEHYRQGNVPLIVPVTLLNHFVRKYGKAYLAEQYYLRPHPLDLRLRNEI</sequence>
<protein>
    <recommendedName>
        <fullName evidence="1">DUF1722 domain-containing protein</fullName>
    </recommendedName>
</protein>
<dbReference type="Proteomes" id="UP000007844">
    <property type="component" value="Chromosome"/>
</dbReference>
<dbReference type="HOGENOM" id="CLU_076318_0_0_7"/>
<accession>F3Z3U3</accession>
<dbReference type="InterPro" id="IPR013560">
    <property type="entry name" value="DUF1722"/>
</dbReference>
<dbReference type="PIRSF" id="PIRSF037004">
    <property type="entry name" value="UCP037004"/>
    <property type="match status" value="1"/>
</dbReference>
<dbReference type="RefSeq" id="WP_014261183.1">
    <property type="nucleotide sequence ID" value="NC_016629.1"/>
</dbReference>
<dbReference type="InterPro" id="IPR017087">
    <property type="entry name" value="UCP037004"/>
</dbReference>
<dbReference type="InterPro" id="IPR007553">
    <property type="entry name" value="2-thiour_desulf"/>
</dbReference>
<dbReference type="eggNOG" id="COG3272">
    <property type="taxonomic scope" value="Bacteria"/>
</dbReference>
<keyword evidence="3" id="KW-1185">Reference proteome</keyword>
<dbReference type="PANTHER" id="PTHR30087">
    <property type="entry name" value="INNER MEMBRANE PROTEIN"/>
    <property type="match status" value="1"/>
</dbReference>
<dbReference type="EMBL" id="CP003221">
    <property type="protein sequence ID" value="EGJ51558.1"/>
    <property type="molecule type" value="Genomic_DNA"/>
</dbReference>
<gene>
    <name evidence="2" type="ORF">Desaf_3268</name>
</gene>
<dbReference type="KEGG" id="daf:Desaf_3268"/>
<reference evidence="2 3" key="1">
    <citation type="journal article" date="2011" name="J. Bacteriol.">
        <title>Genome sequence of the mercury-methylating and pleomorphic Desulfovibrio africanus Strain Walvis Bay.</title>
        <authorList>
            <person name="Brown S.D."/>
            <person name="Wall J.D."/>
            <person name="Kucken A.M."/>
            <person name="Gilmour C.C."/>
            <person name="Podar M."/>
            <person name="Brandt C.C."/>
            <person name="Teshima H."/>
            <person name="Detter J.C."/>
            <person name="Han C.S."/>
            <person name="Land M.L."/>
            <person name="Lucas S."/>
            <person name="Han J."/>
            <person name="Pennacchio L."/>
            <person name="Nolan M."/>
            <person name="Pitluck S."/>
            <person name="Woyke T."/>
            <person name="Goodwin L."/>
            <person name="Palumbo A.V."/>
            <person name="Elias D.A."/>
        </authorList>
    </citation>
    <scope>NUCLEOTIDE SEQUENCE [LARGE SCALE GENOMIC DNA]</scope>
    <source>
        <strain evidence="2 3">Walvis Bay</strain>
    </source>
</reference>
<proteinExistence type="predicted"/>
<feature type="domain" description="DUF1722" evidence="1">
    <location>
        <begin position="193"/>
        <end position="309"/>
    </location>
</feature>
<dbReference type="STRING" id="690850.Desaf_3268"/>
<dbReference type="Pfam" id="PF04463">
    <property type="entry name" value="2-thiour_desulf"/>
    <property type="match status" value="1"/>
</dbReference>
<evidence type="ECO:0000313" key="3">
    <source>
        <dbReference type="Proteomes" id="UP000007844"/>
    </source>
</evidence>
<dbReference type="AlphaFoldDB" id="F3Z3U3"/>
<evidence type="ECO:0000259" key="1">
    <source>
        <dbReference type="Pfam" id="PF08349"/>
    </source>
</evidence>
<name>F3Z3U3_DESAF</name>